<gene>
    <name evidence="4" type="ORF">E1742_12395</name>
    <name evidence="3" type="ORF">GCM10007388_51140</name>
</gene>
<feature type="compositionally biased region" description="Basic and acidic residues" evidence="1">
    <location>
        <begin position="60"/>
        <end position="69"/>
    </location>
</feature>
<dbReference type="AlphaFoldDB" id="A0A4P7BDW2"/>
<feature type="compositionally biased region" description="Basic and acidic residues" evidence="1">
    <location>
        <begin position="36"/>
        <end position="51"/>
    </location>
</feature>
<evidence type="ECO:0000259" key="2">
    <source>
        <dbReference type="Pfam" id="PF15648"/>
    </source>
</evidence>
<protein>
    <recommendedName>
        <fullName evidence="2">Tox-REase-5 domain-containing protein</fullName>
    </recommendedName>
</protein>
<keyword evidence="5" id="KW-1185">Reference proteome</keyword>
<dbReference type="RefSeq" id="WP_134385206.1">
    <property type="nucleotide sequence ID" value="NZ_BMWW01000021.1"/>
</dbReference>
<dbReference type="EMBL" id="CP038026">
    <property type="protein sequence ID" value="QBQ36876.1"/>
    <property type="molecule type" value="Genomic_DNA"/>
</dbReference>
<dbReference type="InterPro" id="IPR028904">
    <property type="entry name" value="Tox-REase-5_dom"/>
</dbReference>
<feature type="domain" description="Tox-REase-5" evidence="2">
    <location>
        <begin position="91"/>
        <end position="182"/>
    </location>
</feature>
<proteinExistence type="predicted"/>
<sequence>MASLAGTLLRAAAQKAAERAAAAAAAGAAAGAAAEAAKEARRRQAEAERARSTPIARTETQAKAKEEKCKECPPDRGVVQMRKTNGWSELAIAYQARIGGMPMTNGAIAEWVYNGVAFDGFDSSQCLLKEAKSRYDQFFDMWGRPHLFWGDGEAALINEAMRQGAAAEPRPPTRLRWHFMEPLSYRHFSRIIRAAYPDVEVVLEP</sequence>
<reference evidence="4 5" key="2">
    <citation type="submission" date="2019-03" db="EMBL/GenBank/DDBJ databases">
        <title>Draft Genome Sequences of Six Type Strains of the Genus Massilia.</title>
        <authorList>
            <person name="Miess H."/>
            <person name="Frediansyhah A."/>
            <person name="Gross H."/>
        </authorList>
    </citation>
    <scope>NUCLEOTIDE SEQUENCE [LARGE SCALE GENOMIC DNA]</scope>
    <source>
        <strain evidence="4 5">DSM 17505</strain>
    </source>
</reference>
<name>A0A4P7BDW2_9BURK</name>
<feature type="region of interest" description="Disordered" evidence="1">
    <location>
        <begin position="35"/>
        <end position="69"/>
    </location>
</feature>
<dbReference type="OrthoDB" id="8723461at2"/>
<dbReference type="Proteomes" id="UP000619512">
    <property type="component" value="Unassembled WGS sequence"/>
</dbReference>
<accession>A0A4P7BDW2</accession>
<evidence type="ECO:0000313" key="4">
    <source>
        <dbReference type="EMBL" id="QBQ36876.1"/>
    </source>
</evidence>
<dbReference type="Pfam" id="PF15648">
    <property type="entry name" value="Tox-REase-5"/>
    <property type="match status" value="1"/>
</dbReference>
<dbReference type="EMBL" id="BMWW01000021">
    <property type="protein sequence ID" value="GGZ11594.1"/>
    <property type="molecule type" value="Genomic_DNA"/>
</dbReference>
<evidence type="ECO:0000313" key="3">
    <source>
        <dbReference type="EMBL" id="GGZ11594.1"/>
    </source>
</evidence>
<organism evidence="3 6">
    <name type="scientific">Pseudoduganella plicata</name>
    <dbReference type="NCBI Taxonomy" id="321984"/>
    <lineage>
        <taxon>Bacteria</taxon>
        <taxon>Pseudomonadati</taxon>
        <taxon>Pseudomonadota</taxon>
        <taxon>Betaproteobacteria</taxon>
        <taxon>Burkholderiales</taxon>
        <taxon>Oxalobacteraceae</taxon>
        <taxon>Telluria group</taxon>
        <taxon>Pseudoduganella</taxon>
    </lineage>
</organism>
<dbReference type="Proteomes" id="UP000294359">
    <property type="component" value="Chromosome"/>
</dbReference>
<evidence type="ECO:0000313" key="5">
    <source>
        <dbReference type="Proteomes" id="UP000294359"/>
    </source>
</evidence>
<evidence type="ECO:0000313" key="6">
    <source>
        <dbReference type="Proteomes" id="UP000619512"/>
    </source>
</evidence>
<reference evidence="3" key="3">
    <citation type="submission" date="2022-12" db="EMBL/GenBank/DDBJ databases">
        <authorList>
            <person name="Sun Q."/>
            <person name="Kim S."/>
        </authorList>
    </citation>
    <scope>NUCLEOTIDE SEQUENCE</scope>
    <source>
        <strain evidence="3">KCTC 12344</strain>
    </source>
</reference>
<reference evidence="3" key="1">
    <citation type="journal article" date="2014" name="Int. J. Syst. Evol. Microbiol.">
        <title>Complete genome sequence of Corynebacterium casei LMG S-19264T (=DSM 44701T), isolated from a smear-ripened cheese.</title>
        <authorList>
            <consortium name="US DOE Joint Genome Institute (JGI-PGF)"/>
            <person name="Walter F."/>
            <person name="Albersmeier A."/>
            <person name="Kalinowski J."/>
            <person name="Ruckert C."/>
        </authorList>
    </citation>
    <scope>NUCLEOTIDE SEQUENCE</scope>
    <source>
        <strain evidence="3">KCTC 12344</strain>
    </source>
</reference>
<evidence type="ECO:0000256" key="1">
    <source>
        <dbReference type="SAM" id="MobiDB-lite"/>
    </source>
</evidence>